<name>A0A501WDA3_9BACT</name>
<keyword evidence="2" id="KW-1185">Reference proteome</keyword>
<organism evidence="1 2">
    <name type="scientific">Pontibacter mangrovi</name>
    <dbReference type="NCBI Taxonomy" id="2589816"/>
    <lineage>
        <taxon>Bacteria</taxon>
        <taxon>Pseudomonadati</taxon>
        <taxon>Bacteroidota</taxon>
        <taxon>Cytophagia</taxon>
        <taxon>Cytophagales</taxon>
        <taxon>Hymenobacteraceae</taxon>
        <taxon>Pontibacter</taxon>
    </lineage>
</organism>
<reference evidence="1 2" key="1">
    <citation type="submission" date="2019-06" db="EMBL/GenBank/DDBJ databases">
        <title>A novel bacterium of genus Pontibacter, isolated from marine sediment.</title>
        <authorList>
            <person name="Huang H."/>
            <person name="Mo K."/>
            <person name="Hu Y."/>
        </authorList>
    </citation>
    <scope>NUCLEOTIDE SEQUENCE [LARGE SCALE GENOMIC DNA]</scope>
    <source>
        <strain evidence="1 2">HB172049</strain>
    </source>
</reference>
<dbReference type="EMBL" id="VFRQ01000006">
    <property type="protein sequence ID" value="TPE43476.1"/>
    <property type="molecule type" value="Genomic_DNA"/>
</dbReference>
<gene>
    <name evidence="1" type="ORF">FJM65_11990</name>
</gene>
<dbReference type="OrthoDB" id="9805577at2"/>
<proteinExistence type="predicted"/>
<evidence type="ECO:0000313" key="1">
    <source>
        <dbReference type="EMBL" id="TPE43476.1"/>
    </source>
</evidence>
<evidence type="ECO:0000313" key="2">
    <source>
        <dbReference type="Proteomes" id="UP000316727"/>
    </source>
</evidence>
<dbReference type="Proteomes" id="UP000316727">
    <property type="component" value="Unassembled WGS sequence"/>
</dbReference>
<comment type="caution">
    <text evidence="1">The sequence shown here is derived from an EMBL/GenBank/DDBJ whole genome shotgun (WGS) entry which is preliminary data.</text>
</comment>
<dbReference type="AlphaFoldDB" id="A0A501WDA3"/>
<accession>A0A501WDA3</accession>
<sequence>METEACHRWGRGPIFSAISNITESHHVNKLSEAGLLIALGIIYGDIGTSSWYVMKAIVGSSTISQTLV</sequence>
<protein>
    <submittedName>
        <fullName evidence="1">Uncharacterized protein</fullName>
    </submittedName>
</protein>